<dbReference type="PROSITE" id="PS51186">
    <property type="entry name" value="GNAT"/>
    <property type="match status" value="1"/>
</dbReference>
<dbReference type="GO" id="GO:0016747">
    <property type="term" value="F:acyltransferase activity, transferring groups other than amino-acyl groups"/>
    <property type="evidence" value="ECO:0007669"/>
    <property type="project" value="InterPro"/>
</dbReference>
<dbReference type="OrthoDB" id="6382410at2"/>
<evidence type="ECO:0000259" key="1">
    <source>
        <dbReference type="PROSITE" id="PS51186"/>
    </source>
</evidence>
<reference evidence="2 3" key="1">
    <citation type="submission" date="2016-11" db="EMBL/GenBank/DDBJ databases">
        <authorList>
            <person name="Jaros S."/>
            <person name="Januszkiewicz K."/>
            <person name="Wedrychowicz H."/>
        </authorList>
    </citation>
    <scope>NUCLEOTIDE SEQUENCE [LARGE SCALE GENOMIC DNA]</scope>
    <source>
        <strain evidence="2 3">Con a/3</strain>
    </source>
</reference>
<evidence type="ECO:0000313" key="3">
    <source>
        <dbReference type="Proteomes" id="UP000188597"/>
    </source>
</evidence>
<organism evidence="2 3">
    <name type="scientific">Fictibacillus arsenicus</name>
    <dbReference type="NCBI Taxonomy" id="255247"/>
    <lineage>
        <taxon>Bacteria</taxon>
        <taxon>Bacillati</taxon>
        <taxon>Bacillota</taxon>
        <taxon>Bacilli</taxon>
        <taxon>Bacillales</taxon>
        <taxon>Fictibacillaceae</taxon>
        <taxon>Fictibacillus</taxon>
    </lineage>
</organism>
<sequence>MKGFDVIKASVKDSDYILSLLKEVAYWLKDNEINQWGYLLQGGDDSEILQAIENQETFVVLKDDVMVGTFTLSKTKSEWDQHIFGVDDTNDSLYLHRLAVFPKYMGKGIGKSMLEWIEEHHQNKKHYLKLDCVADNLRLNQFYLENGFEYIGETDNHSKYQKVLSGR</sequence>
<dbReference type="EMBL" id="MQMF01000002">
    <property type="protein sequence ID" value="OOE12432.1"/>
    <property type="molecule type" value="Genomic_DNA"/>
</dbReference>
<dbReference type="Pfam" id="PF00583">
    <property type="entry name" value="Acetyltransf_1"/>
    <property type="match status" value="1"/>
</dbReference>
<proteinExistence type="predicted"/>
<comment type="caution">
    <text evidence="2">The sequence shown here is derived from an EMBL/GenBank/DDBJ whole genome shotgun (WGS) entry which is preliminary data.</text>
</comment>
<evidence type="ECO:0000313" key="2">
    <source>
        <dbReference type="EMBL" id="OOE12432.1"/>
    </source>
</evidence>
<dbReference type="CDD" id="cd04301">
    <property type="entry name" value="NAT_SF"/>
    <property type="match status" value="1"/>
</dbReference>
<dbReference type="AlphaFoldDB" id="A0A1V3G7T3"/>
<dbReference type="Proteomes" id="UP000188597">
    <property type="component" value="Unassembled WGS sequence"/>
</dbReference>
<name>A0A1V3G7T3_9BACL</name>
<accession>A0A1V3G7T3</accession>
<dbReference type="SUPFAM" id="SSF55729">
    <property type="entry name" value="Acyl-CoA N-acyltransferases (Nat)"/>
    <property type="match status" value="1"/>
</dbReference>
<dbReference type="Gene3D" id="3.40.630.30">
    <property type="match status" value="1"/>
</dbReference>
<protein>
    <submittedName>
        <fullName evidence="2">GNAT family N-acetyltransferase</fullName>
    </submittedName>
</protein>
<dbReference type="InterPro" id="IPR000182">
    <property type="entry name" value="GNAT_dom"/>
</dbReference>
<feature type="domain" description="N-acetyltransferase" evidence="1">
    <location>
        <begin position="4"/>
        <end position="165"/>
    </location>
</feature>
<dbReference type="InterPro" id="IPR016181">
    <property type="entry name" value="Acyl_CoA_acyltransferase"/>
</dbReference>
<dbReference type="RefSeq" id="WP_077362268.1">
    <property type="nucleotide sequence ID" value="NZ_MQMF01000002.1"/>
</dbReference>
<keyword evidence="2" id="KW-0808">Transferase</keyword>
<gene>
    <name evidence="2" type="ORF">UN64_10045</name>
</gene>